<protein>
    <recommendedName>
        <fullName evidence="10">3-isopropylmalate dehydratase small subunit</fullName>
        <ecNumber evidence="10">4.2.1.33</ecNumber>
    </recommendedName>
    <alternativeName>
        <fullName evidence="10">Alpha-IPM isomerase</fullName>
        <shortName evidence="10">IPMI</shortName>
    </alternativeName>
    <alternativeName>
        <fullName evidence="10">Isopropylmalate isomerase</fullName>
    </alternativeName>
</protein>
<dbReference type="HAMAP" id="MF_01031">
    <property type="entry name" value="LeuD_type1"/>
    <property type="match status" value="1"/>
</dbReference>
<dbReference type="EMBL" id="MPIN01000006">
    <property type="protein sequence ID" value="OJH38350.1"/>
    <property type="molecule type" value="Genomic_DNA"/>
</dbReference>
<evidence type="ECO:0000256" key="8">
    <source>
        <dbReference type="ARBA" id="ARBA00023239"/>
    </source>
</evidence>
<evidence type="ECO:0000256" key="6">
    <source>
        <dbReference type="ARBA" id="ARBA00022430"/>
    </source>
</evidence>
<evidence type="ECO:0000256" key="9">
    <source>
        <dbReference type="ARBA" id="ARBA00023304"/>
    </source>
</evidence>
<dbReference type="InterPro" id="IPR033940">
    <property type="entry name" value="IPMI_Swivel"/>
</dbReference>
<comment type="similarity">
    <text evidence="4 10">Belongs to the LeuD family. LeuD type 1 subfamily.</text>
</comment>
<dbReference type="InterPro" id="IPR015928">
    <property type="entry name" value="Aconitase/3IPM_dehydase_swvl"/>
</dbReference>
<dbReference type="PANTHER" id="PTHR43345:SF5">
    <property type="entry name" value="3-ISOPROPYLMALATE DEHYDRATASE SMALL SUBUNIT"/>
    <property type="match status" value="1"/>
</dbReference>
<keyword evidence="13" id="KW-1185">Reference proteome</keyword>
<organism evidence="12 13">
    <name type="scientific">Cystobacter ferrugineus</name>
    <dbReference type="NCBI Taxonomy" id="83449"/>
    <lineage>
        <taxon>Bacteria</taxon>
        <taxon>Pseudomonadati</taxon>
        <taxon>Myxococcota</taxon>
        <taxon>Myxococcia</taxon>
        <taxon>Myxococcales</taxon>
        <taxon>Cystobacterineae</taxon>
        <taxon>Archangiaceae</taxon>
        <taxon>Cystobacter</taxon>
    </lineage>
</organism>
<evidence type="ECO:0000256" key="10">
    <source>
        <dbReference type="HAMAP-Rule" id="MF_01031"/>
    </source>
</evidence>
<keyword evidence="6 10" id="KW-0432">Leucine biosynthesis</keyword>
<evidence type="ECO:0000256" key="3">
    <source>
        <dbReference type="ARBA" id="ARBA00004729"/>
    </source>
</evidence>
<dbReference type="InterPro" id="IPR000573">
    <property type="entry name" value="AconitaseA/IPMdHydase_ssu_swvl"/>
</dbReference>
<proteinExistence type="inferred from homology"/>
<dbReference type="RefSeq" id="WP_071900857.1">
    <property type="nucleotide sequence ID" value="NZ_MPIN01000006.1"/>
</dbReference>
<dbReference type="FunFam" id="3.20.19.10:FF:000003">
    <property type="entry name" value="3-isopropylmalate dehydratase small subunit"/>
    <property type="match status" value="1"/>
</dbReference>
<evidence type="ECO:0000313" key="13">
    <source>
        <dbReference type="Proteomes" id="UP000182229"/>
    </source>
</evidence>
<dbReference type="OrthoDB" id="9777465at2"/>
<feature type="domain" description="Aconitase A/isopropylmalate dehydratase small subunit swivel" evidence="11">
    <location>
        <begin position="1"/>
        <end position="122"/>
    </location>
</feature>
<dbReference type="InterPro" id="IPR050075">
    <property type="entry name" value="LeuD"/>
</dbReference>
<dbReference type="UniPathway" id="UPA00048">
    <property type="reaction ID" value="UER00071"/>
</dbReference>
<comment type="caution">
    <text evidence="12">The sequence shown here is derived from an EMBL/GenBank/DDBJ whole genome shotgun (WGS) entry which is preliminary data.</text>
</comment>
<evidence type="ECO:0000256" key="1">
    <source>
        <dbReference type="ARBA" id="ARBA00000491"/>
    </source>
</evidence>
<dbReference type="AlphaFoldDB" id="A0A1L9B7W6"/>
<dbReference type="GO" id="GO:0003861">
    <property type="term" value="F:3-isopropylmalate dehydratase activity"/>
    <property type="evidence" value="ECO:0007669"/>
    <property type="project" value="UniProtKB-UniRule"/>
</dbReference>
<comment type="pathway">
    <text evidence="3 10">Amino-acid biosynthesis; L-leucine biosynthesis; L-leucine from 3-methyl-2-oxobutanoate: step 2/4.</text>
</comment>
<dbReference type="CDD" id="cd01577">
    <property type="entry name" value="IPMI_Swivel"/>
    <property type="match status" value="1"/>
</dbReference>
<evidence type="ECO:0000256" key="5">
    <source>
        <dbReference type="ARBA" id="ARBA00011271"/>
    </source>
</evidence>
<evidence type="ECO:0000259" key="11">
    <source>
        <dbReference type="Pfam" id="PF00694"/>
    </source>
</evidence>
<sequence length="191" mass="21246">MEPFRTLRSRTVVLARQNIDTDQIIPARFLKITHRAGLGRWLFADWRYQPDGSPRPDFILEQPEARGARVLVAGDNFGCGSSREHAPWALVDWGFRAVISSSIADIFSNNAVKNGLLPVRVDAGFHGRLLAEPGAEVTIDLEHCAVRLADGTEATFPLDPFARYCLMNGVDELGFLLGQQEAITRFEEARP</sequence>
<dbReference type="NCBIfam" id="NF002458">
    <property type="entry name" value="PRK01641.1"/>
    <property type="match status" value="1"/>
</dbReference>
<name>A0A1L9B7W6_9BACT</name>
<evidence type="ECO:0000256" key="7">
    <source>
        <dbReference type="ARBA" id="ARBA00022605"/>
    </source>
</evidence>
<reference evidence="13" key="1">
    <citation type="submission" date="2016-11" db="EMBL/GenBank/DDBJ databases">
        <authorList>
            <person name="Shukria A."/>
            <person name="Stevens D.C."/>
        </authorList>
    </citation>
    <scope>NUCLEOTIDE SEQUENCE [LARGE SCALE GENOMIC DNA]</scope>
    <source>
        <strain evidence="13">Cbfe23</strain>
    </source>
</reference>
<evidence type="ECO:0000313" key="12">
    <source>
        <dbReference type="EMBL" id="OJH38350.1"/>
    </source>
</evidence>
<dbReference type="Proteomes" id="UP000182229">
    <property type="component" value="Unassembled WGS sequence"/>
</dbReference>
<gene>
    <name evidence="10" type="primary">leuD</name>
    <name evidence="12" type="ORF">BON30_24760</name>
</gene>
<reference evidence="12 13" key="2">
    <citation type="submission" date="2016-12" db="EMBL/GenBank/DDBJ databases">
        <title>Draft Genome Sequence of Cystobacter ferrugineus Strain Cbfe23.</title>
        <authorList>
            <person name="Akbar S."/>
            <person name="Dowd S.E."/>
            <person name="Stevens D.C."/>
        </authorList>
    </citation>
    <scope>NUCLEOTIDE SEQUENCE [LARGE SCALE GENOMIC DNA]</scope>
    <source>
        <strain evidence="12 13">Cbfe23</strain>
    </source>
</reference>
<keyword evidence="8 10" id="KW-0456">Lyase</keyword>
<dbReference type="STRING" id="83449.BON30_24760"/>
<dbReference type="GO" id="GO:0009316">
    <property type="term" value="C:3-isopropylmalate dehydratase complex"/>
    <property type="evidence" value="ECO:0007669"/>
    <property type="project" value="InterPro"/>
</dbReference>
<evidence type="ECO:0000256" key="2">
    <source>
        <dbReference type="ARBA" id="ARBA00002695"/>
    </source>
</evidence>
<dbReference type="InterPro" id="IPR004431">
    <property type="entry name" value="3-IsopropMal_deHydase_ssu"/>
</dbReference>
<dbReference type="Pfam" id="PF00694">
    <property type="entry name" value="Aconitase_C"/>
    <property type="match status" value="1"/>
</dbReference>
<comment type="catalytic activity">
    <reaction evidence="1 10">
        <text>(2R,3S)-3-isopropylmalate = (2S)-2-isopropylmalate</text>
        <dbReference type="Rhea" id="RHEA:32287"/>
        <dbReference type="ChEBI" id="CHEBI:1178"/>
        <dbReference type="ChEBI" id="CHEBI:35121"/>
        <dbReference type="EC" id="4.2.1.33"/>
    </reaction>
</comment>
<keyword evidence="9 10" id="KW-0100">Branched-chain amino acid biosynthesis</keyword>
<comment type="function">
    <text evidence="2 10">Catalyzes the isomerization between 2-isopropylmalate and 3-isopropylmalate, via the formation of 2-isopropylmaleate.</text>
</comment>
<dbReference type="NCBIfam" id="TIGR00171">
    <property type="entry name" value="leuD"/>
    <property type="match status" value="1"/>
</dbReference>
<dbReference type="EC" id="4.2.1.33" evidence="10"/>
<dbReference type="Gene3D" id="3.20.19.10">
    <property type="entry name" value="Aconitase, domain 4"/>
    <property type="match status" value="1"/>
</dbReference>
<dbReference type="GO" id="GO:0009098">
    <property type="term" value="P:L-leucine biosynthetic process"/>
    <property type="evidence" value="ECO:0007669"/>
    <property type="project" value="UniProtKB-UniRule"/>
</dbReference>
<evidence type="ECO:0000256" key="4">
    <source>
        <dbReference type="ARBA" id="ARBA00009845"/>
    </source>
</evidence>
<dbReference type="SUPFAM" id="SSF52016">
    <property type="entry name" value="LeuD/IlvD-like"/>
    <property type="match status" value="1"/>
</dbReference>
<dbReference type="PANTHER" id="PTHR43345">
    <property type="entry name" value="3-ISOPROPYLMALATE DEHYDRATASE SMALL SUBUNIT 2-RELATED-RELATED"/>
    <property type="match status" value="1"/>
</dbReference>
<accession>A0A1L9B7W6</accession>
<comment type="subunit">
    <text evidence="5 10">Heterodimer of LeuC and LeuD.</text>
</comment>
<keyword evidence="7 10" id="KW-0028">Amino-acid biosynthesis</keyword>